<dbReference type="Pfam" id="PF00850">
    <property type="entry name" value="Hist_deacetyl"/>
    <property type="match status" value="1"/>
</dbReference>
<evidence type="ECO:0000259" key="1">
    <source>
        <dbReference type="Pfam" id="PF00850"/>
    </source>
</evidence>
<organism evidence="2 3">
    <name type="scientific">Bonamia ostreae</name>
    <dbReference type="NCBI Taxonomy" id="126728"/>
    <lineage>
        <taxon>Eukaryota</taxon>
        <taxon>Sar</taxon>
        <taxon>Rhizaria</taxon>
        <taxon>Endomyxa</taxon>
        <taxon>Ascetosporea</taxon>
        <taxon>Haplosporida</taxon>
        <taxon>Bonamia</taxon>
    </lineage>
</organism>
<name>A0ABV2AU59_9EUKA</name>
<gene>
    <name evidence="2" type="primary">RPD3</name>
    <name evidence="2" type="ORF">MHBO_004741</name>
</gene>
<dbReference type="SUPFAM" id="SSF52768">
    <property type="entry name" value="Arginase/deacetylase"/>
    <property type="match status" value="1"/>
</dbReference>
<dbReference type="Proteomes" id="UP001439008">
    <property type="component" value="Unassembled WGS sequence"/>
</dbReference>
<evidence type="ECO:0000313" key="3">
    <source>
        <dbReference type="Proteomes" id="UP001439008"/>
    </source>
</evidence>
<dbReference type="PANTHER" id="PTHR10625:SF10">
    <property type="entry name" value="HISTONE DEACETYLASE HDAC1"/>
    <property type="match status" value="1"/>
</dbReference>
<feature type="domain" description="Histone deacetylase" evidence="1">
    <location>
        <begin position="25"/>
        <end position="151"/>
    </location>
</feature>
<sequence>MNINKRKISYFYDDRIGNYNYGDKHPMKLNRQRLTDHLIQKFQLYKKMRVFSEINLLTADEMVKFHDEEYIDFLQKIKPANEALFKAEKEKFFDQSFDPEDCPVFDRLFEFCQVYGGTSMRAAERLSLAEDDIVINWSGGAHHAKFNQAAGLKFNKTSTYF</sequence>
<dbReference type="EC" id="3.5.1.98" evidence="2"/>
<dbReference type="InterPro" id="IPR023801">
    <property type="entry name" value="His_deacetylse_dom"/>
</dbReference>
<accession>A0ABV2AU59</accession>
<dbReference type="InterPro" id="IPR023696">
    <property type="entry name" value="Ureohydrolase_dom_sf"/>
</dbReference>
<feature type="non-terminal residue" evidence="2">
    <location>
        <position position="161"/>
    </location>
</feature>
<keyword evidence="3" id="KW-1185">Reference proteome</keyword>
<dbReference type="PANTHER" id="PTHR10625">
    <property type="entry name" value="HISTONE DEACETYLASE HDAC1-RELATED"/>
    <property type="match status" value="1"/>
</dbReference>
<dbReference type="InterPro" id="IPR003084">
    <property type="entry name" value="HDAC_I/II"/>
</dbReference>
<dbReference type="Gene3D" id="3.40.800.20">
    <property type="entry name" value="Histone deacetylase domain"/>
    <property type="match status" value="1"/>
</dbReference>
<dbReference type="EMBL" id="JBDODL010005062">
    <property type="protein sequence ID" value="MES1923196.1"/>
    <property type="molecule type" value="Genomic_DNA"/>
</dbReference>
<comment type="caution">
    <text evidence="2">The sequence shown here is derived from an EMBL/GenBank/DDBJ whole genome shotgun (WGS) entry which is preliminary data.</text>
</comment>
<keyword evidence="2" id="KW-0378">Hydrolase</keyword>
<reference evidence="2 3" key="1">
    <citation type="journal article" date="2024" name="BMC Biol.">
        <title>Comparative genomics of Ascetosporea gives new insight into the evolutionary basis for animal parasitism in Rhizaria.</title>
        <authorList>
            <person name="Hiltunen Thoren M."/>
            <person name="Onut-Brannstrom I."/>
            <person name="Alfjorden A."/>
            <person name="Peckova H."/>
            <person name="Swords F."/>
            <person name="Hooper C."/>
            <person name="Holzer A.S."/>
            <person name="Bass D."/>
            <person name="Burki F."/>
        </authorList>
    </citation>
    <scope>NUCLEOTIDE SEQUENCE [LARGE SCALE GENOMIC DNA]</scope>
    <source>
        <strain evidence="2">20-A016</strain>
    </source>
</reference>
<proteinExistence type="predicted"/>
<dbReference type="InterPro" id="IPR037138">
    <property type="entry name" value="His_deacetylse_dom_sf"/>
</dbReference>
<protein>
    <submittedName>
        <fullName evidence="2">Histone deacetylase</fullName>
        <ecNumber evidence="2">3.5.1.98</ecNumber>
    </submittedName>
</protein>
<dbReference type="GO" id="GO:0141221">
    <property type="term" value="F:histone deacetylase activity, hydrolytic mechanism"/>
    <property type="evidence" value="ECO:0007669"/>
    <property type="project" value="UniProtKB-EC"/>
</dbReference>
<dbReference type="PRINTS" id="PR01271">
    <property type="entry name" value="HISDACETLASE"/>
</dbReference>
<evidence type="ECO:0000313" key="2">
    <source>
        <dbReference type="EMBL" id="MES1923196.1"/>
    </source>
</evidence>